<keyword evidence="3" id="KW-1185">Reference proteome</keyword>
<dbReference type="EMBL" id="OC933740">
    <property type="protein sequence ID" value="CAD7659987.1"/>
    <property type="molecule type" value="Genomic_DNA"/>
</dbReference>
<dbReference type="OrthoDB" id="6511712at2759"/>
<evidence type="ECO:0000313" key="2">
    <source>
        <dbReference type="EMBL" id="CAD7659987.1"/>
    </source>
</evidence>
<dbReference type="GO" id="GO:0034498">
    <property type="term" value="P:early endosome to Golgi transport"/>
    <property type="evidence" value="ECO:0007669"/>
    <property type="project" value="TreeGrafter"/>
</dbReference>
<protein>
    <recommendedName>
        <fullName evidence="1">TRAPPC10/Trs130 N-terminal domain-containing protein</fullName>
    </recommendedName>
</protein>
<dbReference type="AlphaFoldDB" id="A0A7R9QW10"/>
<dbReference type="InterPro" id="IPR045126">
    <property type="entry name" value="TRAPPC10/Trs130"/>
</dbReference>
<evidence type="ECO:0000313" key="3">
    <source>
        <dbReference type="Proteomes" id="UP000728032"/>
    </source>
</evidence>
<sequence>MSSDEKPLITKGVEWQRSYGRSSKIVYLEARLVPMADTYLTAETNDLQLLSRPLLYTYWTDCPDVDTYKSTVREDINHWLQKLTTKGITDWFIVHVDASADRKGINKSKLLPTIKTSVLDKIRNDFPAVKSTAERAVTLLDASHKNESKMADSYQQFLCRLRALLLSSYSRQLIRYEDYIRTVRESRNQQNWDFFHFFALQEQLAFAFEMLSLYDEALVQYDELDALFSQFVINSTAGQTPEWLTRLSDNYDLWHGLCLSSNVSKSLRKQFFAGDGVATNTTLIELRNYLFARQSELLLLLNKPWELASRALPFLQNCVNELNILEITMTPGGMACWVFLSALEILHKCERYSDSSQMESYSRHTVGLWSYARNKLSELGSLCGLMPGMTLTSEHLHQVVGLIAGMGADPRTGETPLSPQERLKEALS</sequence>
<dbReference type="Pfam" id="PF23036">
    <property type="entry name" value="TRAPPC10_1st"/>
    <property type="match status" value="1"/>
</dbReference>
<dbReference type="EMBL" id="CAJPVJ010018915">
    <property type="protein sequence ID" value="CAG2177125.1"/>
    <property type="molecule type" value="Genomic_DNA"/>
</dbReference>
<dbReference type="InterPro" id="IPR056913">
    <property type="entry name" value="TRAPPC10/Trs130_N"/>
</dbReference>
<feature type="domain" description="TRAPPC10/Trs130 N-terminal" evidence="1">
    <location>
        <begin position="9"/>
        <end position="308"/>
    </location>
</feature>
<dbReference type="Proteomes" id="UP000728032">
    <property type="component" value="Unassembled WGS sequence"/>
</dbReference>
<dbReference type="GO" id="GO:0006891">
    <property type="term" value="P:intra-Golgi vesicle-mediated transport"/>
    <property type="evidence" value="ECO:0007669"/>
    <property type="project" value="TreeGrafter"/>
</dbReference>
<reference evidence="2" key="1">
    <citation type="submission" date="2020-11" db="EMBL/GenBank/DDBJ databases">
        <authorList>
            <person name="Tran Van P."/>
        </authorList>
    </citation>
    <scope>NUCLEOTIDE SEQUENCE</scope>
</reference>
<dbReference type="PANTHER" id="PTHR13251">
    <property type="entry name" value="EPILEPSY HOLOPROSENCEPHALY CANDIDATE 1/TMEM1"/>
    <property type="match status" value="1"/>
</dbReference>
<accession>A0A7R9QW10</accession>
<dbReference type="PANTHER" id="PTHR13251:SF3">
    <property type="entry name" value="TRAFFICKING PROTEIN PARTICLE COMPLEX SUBUNIT 10"/>
    <property type="match status" value="1"/>
</dbReference>
<dbReference type="GO" id="GO:0005829">
    <property type="term" value="C:cytosol"/>
    <property type="evidence" value="ECO:0007669"/>
    <property type="project" value="GOC"/>
</dbReference>
<feature type="non-terminal residue" evidence="2">
    <location>
        <position position="1"/>
    </location>
</feature>
<organism evidence="2">
    <name type="scientific">Oppiella nova</name>
    <dbReference type="NCBI Taxonomy" id="334625"/>
    <lineage>
        <taxon>Eukaryota</taxon>
        <taxon>Metazoa</taxon>
        <taxon>Ecdysozoa</taxon>
        <taxon>Arthropoda</taxon>
        <taxon>Chelicerata</taxon>
        <taxon>Arachnida</taxon>
        <taxon>Acari</taxon>
        <taxon>Acariformes</taxon>
        <taxon>Sarcoptiformes</taxon>
        <taxon>Oribatida</taxon>
        <taxon>Brachypylina</taxon>
        <taxon>Oppioidea</taxon>
        <taxon>Oppiidae</taxon>
        <taxon>Oppiella</taxon>
    </lineage>
</organism>
<evidence type="ECO:0000259" key="1">
    <source>
        <dbReference type="Pfam" id="PF23036"/>
    </source>
</evidence>
<proteinExistence type="predicted"/>
<dbReference type="GO" id="GO:1990071">
    <property type="term" value="C:TRAPPII protein complex"/>
    <property type="evidence" value="ECO:0007669"/>
    <property type="project" value="InterPro"/>
</dbReference>
<name>A0A7R9QW10_9ACAR</name>
<gene>
    <name evidence="2" type="ORF">ONB1V03_LOCUS16558</name>
</gene>